<proteinExistence type="predicted"/>
<keyword evidence="2" id="KW-1185">Reference proteome</keyword>
<name>A0AAV5RLX9_STABA</name>
<evidence type="ECO:0000313" key="2">
    <source>
        <dbReference type="Proteomes" id="UP001362899"/>
    </source>
</evidence>
<organism evidence="1 2">
    <name type="scientific">Starmerella bacillaris</name>
    <name type="common">Yeast</name>
    <name type="synonym">Candida zemplinina</name>
    <dbReference type="NCBI Taxonomy" id="1247836"/>
    <lineage>
        <taxon>Eukaryota</taxon>
        <taxon>Fungi</taxon>
        <taxon>Dikarya</taxon>
        <taxon>Ascomycota</taxon>
        <taxon>Saccharomycotina</taxon>
        <taxon>Dipodascomycetes</taxon>
        <taxon>Dipodascales</taxon>
        <taxon>Trichomonascaceae</taxon>
        <taxon>Starmerella</taxon>
    </lineage>
</organism>
<comment type="caution">
    <text evidence="1">The sequence shown here is derived from an EMBL/GenBank/DDBJ whole genome shotgun (WGS) entry which is preliminary data.</text>
</comment>
<accession>A0AAV5RLX9</accession>
<protein>
    <submittedName>
        <fullName evidence="1">Uncharacterized protein</fullName>
    </submittedName>
</protein>
<dbReference type="EMBL" id="BTGC01000008">
    <property type="protein sequence ID" value="GMM51514.1"/>
    <property type="molecule type" value="Genomic_DNA"/>
</dbReference>
<gene>
    <name evidence="1" type="ORF">DASB73_024770</name>
</gene>
<dbReference type="AlphaFoldDB" id="A0AAV5RLX9"/>
<dbReference type="Proteomes" id="UP001362899">
    <property type="component" value="Unassembled WGS sequence"/>
</dbReference>
<reference evidence="1 2" key="1">
    <citation type="journal article" date="2023" name="Elife">
        <title>Identification of key yeast species and microbe-microbe interactions impacting larval growth of Drosophila in the wild.</title>
        <authorList>
            <person name="Mure A."/>
            <person name="Sugiura Y."/>
            <person name="Maeda R."/>
            <person name="Honda K."/>
            <person name="Sakurai N."/>
            <person name="Takahashi Y."/>
            <person name="Watada M."/>
            <person name="Katoh T."/>
            <person name="Gotoh A."/>
            <person name="Gotoh Y."/>
            <person name="Taniguchi I."/>
            <person name="Nakamura K."/>
            <person name="Hayashi T."/>
            <person name="Katayama T."/>
            <person name="Uemura T."/>
            <person name="Hattori Y."/>
        </authorList>
    </citation>
    <scope>NUCLEOTIDE SEQUENCE [LARGE SCALE GENOMIC DNA]</scope>
    <source>
        <strain evidence="1 2">SB-73</strain>
    </source>
</reference>
<evidence type="ECO:0000313" key="1">
    <source>
        <dbReference type="EMBL" id="GMM51514.1"/>
    </source>
</evidence>
<sequence>MVDLKTSQRRIVSLPLNTTVKETAVLIKETSEANIIPNNEAQFTSEAHKDYMQKQITWLNEQILLLQEQIVNERKRQEERYNRDIVRASFLNEQHNRALIDSYKLRLAHFDEMELLMEKKIRLKLAAVSRRIAYERKNENFQHLFDHEGLLASSLEEFFKKTMK</sequence>